<dbReference type="InterPro" id="IPR043129">
    <property type="entry name" value="ATPase_NBD"/>
</dbReference>
<keyword evidence="3" id="KW-1185">Reference proteome</keyword>
<accession>A0A1L7CGL4</accession>
<dbReference type="Pfam" id="PF00480">
    <property type="entry name" value="ROK"/>
    <property type="match status" value="1"/>
</dbReference>
<organism evidence="2 3">
    <name type="scientific">Corynebacterium aquilae DSM 44791</name>
    <dbReference type="NCBI Taxonomy" id="1431546"/>
    <lineage>
        <taxon>Bacteria</taxon>
        <taxon>Bacillati</taxon>
        <taxon>Actinomycetota</taxon>
        <taxon>Actinomycetes</taxon>
        <taxon>Mycobacteriales</taxon>
        <taxon>Corynebacteriaceae</taxon>
        <taxon>Corynebacterium</taxon>
    </lineage>
</organism>
<proteinExistence type="inferred from homology"/>
<dbReference type="SUPFAM" id="SSF53067">
    <property type="entry name" value="Actin-like ATPase domain"/>
    <property type="match status" value="1"/>
</dbReference>
<dbReference type="KEGG" id="caqu:CAQU_07650"/>
<name>A0A1L7CGL4_9CORY</name>
<dbReference type="InterPro" id="IPR000600">
    <property type="entry name" value="ROK"/>
</dbReference>
<evidence type="ECO:0000313" key="2">
    <source>
        <dbReference type="EMBL" id="APT84965.1"/>
    </source>
</evidence>
<dbReference type="EMBL" id="CP009245">
    <property type="protein sequence ID" value="APT84965.1"/>
    <property type="molecule type" value="Genomic_DNA"/>
</dbReference>
<dbReference type="Gene3D" id="3.30.420.40">
    <property type="match status" value="2"/>
</dbReference>
<evidence type="ECO:0000313" key="3">
    <source>
        <dbReference type="Proteomes" id="UP000185478"/>
    </source>
</evidence>
<dbReference type="PANTHER" id="PTHR18964:SF149">
    <property type="entry name" value="BIFUNCTIONAL UDP-N-ACETYLGLUCOSAMINE 2-EPIMERASE_N-ACETYLMANNOSAMINE KINASE"/>
    <property type="match status" value="1"/>
</dbReference>
<dbReference type="PANTHER" id="PTHR18964">
    <property type="entry name" value="ROK (REPRESSOR, ORF, KINASE) FAMILY"/>
    <property type="match status" value="1"/>
</dbReference>
<comment type="similarity">
    <text evidence="1">Belongs to the ROK (NagC/XylR) family.</text>
</comment>
<evidence type="ECO:0008006" key="4">
    <source>
        <dbReference type="Google" id="ProtNLM"/>
    </source>
</evidence>
<evidence type="ECO:0000256" key="1">
    <source>
        <dbReference type="ARBA" id="ARBA00006479"/>
    </source>
</evidence>
<dbReference type="STRING" id="1431546.CAQU_07650"/>
<dbReference type="Proteomes" id="UP000185478">
    <property type="component" value="Chromosome"/>
</dbReference>
<protein>
    <recommendedName>
        <fullName evidence="4">Glucokinase</fullName>
    </recommendedName>
</protein>
<dbReference type="AlphaFoldDB" id="A0A1L7CGL4"/>
<gene>
    <name evidence="2" type="ORF">CAQU_07650</name>
</gene>
<reference evidence="2 3" key="1">
    <citation type="submission" date="2014-08" db="EMBL/GenBank/DDBJ databases">
        <title>Complete genome sequence of Corynebacterium aquilae S-613T(T) (=DSM 44791(T)), isolated from the choana of a healthy golden eagle.</title>
        <authorList>
            <person name="Ruckert C."/>
            <person name="Albersmeier A."/>
            <person name="Winkler A."/>
            <person name="Kalinowski J."/>
        </authorList>
    </citation>
    <scope>NUCLEOTIDE SEQUENCE [LARGE SCALE GENOMIC DNA]</scope>
    <source>
        <strain evidence="2 3">S-613</strain>
    </source>
</reference>
<sequence length="315" mass="32389">MFDHFRESACFIAVDIGGTKIASGVVAAVEPTSILFRQTRPTRAKEGADIVLSEVLVAVKDAIASARAKGLDPIAIGIGAPGVVDPKAGRIVYAGPTMPGWAGTDLSATIREATGLPVAIQNDVRVMGLGEATFGAGRNFTEVLFVSIGTGIGGAIIRDGLLQDSPHHSRGEIAYAPCPDPQGRYSTLEEVGAGPKLSVAYCRAQGLSPEALALPAVMERYHAGDRLAVEVITERMYCVGRGLAGLLAALDADAVILGGGVGTLGTVIEEPLRRGLSENLLPALADIPLVVANLRTDAPLVGAAVLAAQAVRDNG</sequence>